<dbReference type="EMBL" id="FWXR01000006">
    <property type="protein sequence ID" value="SMC70906.1"/>
    <property type="molecule type" value="Genomic_DNA"/>
</dbReference>
<dbReference type="PROSITE" id="PS50268">
    <property type="entry name" value="CADHERIN_2"/>
    <property type="match status" value="2"/>
</dbReference>
<keyword evidence="2" id="KW-0472">Membrane</keyword>
<name>A0A1W2BDD7_9HYPH</name>
<dbReference type="CDD" id="cd11304">
    <property type="entry name" value="Cadherin_repeat"/>
    <property type="match status" value="2"/>
</dbReference>
<dbReference type="Gene3D" id="2.60.40.10">
    <property type="entry name" value="Immunoglobulins"/>
    <property type="match status" value="1"/>
</dbReference>
<dbReference type="SMART" id="SM00736">
    <property type="entry name" value="CADG"/>
    <property type="match status" value="1"/>
</dbReference>
<dbReference type="SMART" id="SM00112">
    <property type="entry name" value="CA"/>
    <property type="match status" value="2"/>
</dbReference>
<dbReference type="Proteomes" id="UP000192656">
    <property type="component" value="Unassembled WGS sequence"/>
</dbReference>
<dbReference type="Pfam" id="PF00028">
    <property type="entry name" value="Cadherin"/>
    <property type="match status" value="1"/>
</dbReference>
<feature type="domain" description="Cadherin" evidence="3">
    <location>
        <begin position="167"/>
        <end position="239"/>
    </location>
</feature>
<evidence type="ECO:0000313" key="4">
    <source>
        <dbReference type="EMBL" id="SMC70906.1"/>
    </source>
</evidence>
<organism evidence="4 5">
    <name type="scientific">Fulvimarina manganoxydans</name>
    <dbReference type="NCBI Taxonomy" id="937218"/>
    <lineage>
        <taxon>Bacteria</taxon>
        <taxon>Pseudomonadati</taxon>
        <taxon>Pseudomonadota</taxon>
        <taxon>Alphaproteobacteria</taxon>
        <taxon>Hyphomicrobiales</taxon>
        <taxon>Aurantimonadaceae</taxon>
        <taxon>Fulvimarina</taxon>
    </lineage>
</organism>
<dbReference type="GO" id="GO:0005886">
    <property type="term" value="C:plasma membrane"/>
    <property type="evidence" value="ECO:0007669"/>
    <property type="project" value="UniProtKB-SubCell"/>
</dbReference>
<dbReference type="PANTHER" id="PTHR24026:SF126">
    <property type="entry name" value="PROTOCADHERIN FAT 4"/>
    <property type="match status" value="1"/>
</dbReference>
<proteinExistence type="predicted"/>
<dbReference type="SUPFAM" id="SSF49313">
    <property type="entry name" value="Cadherin-like"/>
    <property type="match status" value="2"/>
</dbReference>
<feature type="domain" description="Cadherin" evidence="3">
    <location>
        <begin position="381"/>
        <end position="456"/>
    </location>
</feature>
<dbReference type="InterPro" id="IPR013783">
    <property type="entry name" value="Ig-like_fold"/>
</dbReference>
<dbReference type="GO" id="GO:0005509">
    <property type="term" value="F:calcium ion binding"/>
    <property type="evidence" value="ECO:0007669"/>
    <property type="project" value="InterPro"/>
</dbReference>
<evidence type="ECO:0000313" key="5">
    <source>
        <dbReference type="Proteomes" id="UP000192656"/>
    </source>
</evidence>
<dbReference type="InterPro" id="IPR006644">
    <property type="entry name" value="Cadg"/>
</dbReference>
<dbReference type="GO" id="GO:0007156">
    <property type="term" value="P:homophilic cell adhesion via plasma membrane adhesion molecules"/>
    <property type="evidence" value="ECO:0007669"/>
    <property type="project" value="InterPro"/>
</dbReference>
<dbReference type="Pfam" id="PF05345">
    <property type="entry name" value="He_PIG"/>
    <property type="match status" value="1"/>
</dbReference>
<dbReference type="STRING" id="937218.SAMN06297251_10671"/>
<keyword evidence="1" id="KW-0812">Transmembrane</keyword>
<accession>A0A1W2BDD7</accession>
<dbReference type="Gene3D" id="2.60.40.60">
    <property type="entry name" value="Cadherins"/>
    <property type="match status" value="1"/>
</dbReference>
<keyword evidence="2" id="KW-1133">Transmembrane helix</keyword>
<evidence type="ECO:0000256" key="2">
    <source>
        <dbReference type="ARBA" id="ARBA00022989"/>
    </source>
</evidence>
<sequence length="644" mass="69425">MENLVIALYQRLMHRQPSETEIADGISALLKGGQDALHAQLAALPQAVQLQAITVPVVDLFQGSLPQMSAPDVGDHSSWSTIVPSSQVKIEAFVSDIIDLSKSAYDPSDDAGAIKDKVEELIDHIESLITDYLGGGRNSPTAEGTIEEQTAKEDEPFSLDVSGYFADADGDKLTYSAENLPEGLSIDPETGIISGELPQDQETKNVSVIVTASSGVEGESDATQTFDLHLIGVNDAPVLTGDLSARVGEAGSYTLTTEDLGYCDPDDADSAITFMVSEILHGAVTIDGESVQSFTYADLDAGKVSFVQDGTEGDEASFKVAVKDDDDATSDPETFKLDVTQLDLYFGDTQTSNNTGTVIEELKGTKDGTTGTIVGTMKASDDGSYSYEIEGSDKFDIENGVLKVKAGESLDYETQDRYELTIKATDKADSSHVLTENITVNVKDIDINPTTTSPDFVVKVTGKFNDLDGASYQRLFDFSKGANGDNSIWLGQDGKTGDLKIEFTGPATTGFGYGQTSVWHPSATLHYAIHEGQEQNWIAGFQTTRETVIYSLNPKTYSFETKTVTEGQLFVFEDKDNDGKYDASKDGQLALSNTFHYDPVVRGSEKVGESSYDQDKPLIGEVSHMEVFGAGYDLGSAFHHYYGF</sequence>
<reference evidence="4 5" key="1">
    <citation type="submission" date="2017-04" db="EMBL/GenBank/DDBJ databases">
        <authorList>
            <person name="Afonso C.L."/>
            <person name="Miller P.J."/>
            <person name="Scott M.A."/>
            <person name="Spackman E."/>
            <person name="Goraichik I."/>
            <person name="Dimitrov K.M."/>
            <person name="Suarez D.L."/>
            <person name="Swayne D.E."/>
        </authorList>
    </citation>
    <scope>NUCLEOTIDE SEQUENCE [LARGE SCALE GENOMIC DNA]</scope>
    <source>
        <strain evidence="4 5">CGMCC 1.10972</strain>
    </source>
</reference>
<protein>
    <submittedName>
        <fullName evidence="4">Putative Ig domain-containing protein</fullName>
    </submittedName>
</protein>
<evidence type="ECO:0000256" key="1">
    <source>
        <dbReference type="ARBA" id="ARBA00022692"/>
    </source>
</evidence>
<dbReference type="OrthoDB" id="6756629at2"/>
<dbReference type="PANTHER" id="PTHR24026">
    <property type="entry name" value="FAT ATYPICAL CADHERIN-RELATED"/>
    <property type="match status" value="1"/>
</dbReference>
<keyword evidence="5" id="KW-1185">Reference proteome</keyword>
<dbReference type="InterPro" id="IPR015919">
    <property type="entry name" value="Cadherin-like_sf"/>
</dbReference>
<dbReference type="InterPro" id="IPR002126">
    <property type="entry name" value="Cadherin-like_dom"/>
</dbReference>
<dbReference type="Pfam" id="PF16184">
    <property type="entry name" value="Cadherin_3"/>
    <property type="match status" value="1"/>
</dbReference>
<dbReference type="AlphaFoldDB" id="A0A1W2BDD7"/>
<gene>
    <name evidence="4" type="ORF">SAMN06297251_10671</name>
</gene>
<evidence type="ECO:0000259" key="3">
    <source>
        <dbReference type="PROSITE" id="PS50268"/>
    </source>
</evidence>